<dbReference type="InterPro" id="IPR014777">
    <property type="entry name" value="4pyrrole_Mease_sub1"/>
</dbReference>
<dbReference type="InterPro" id="IPR036291">
    <property type="entry name" value="NAD(P)-bd_dom_sf"/>
</dbReference>
<comment type="pathway">
    <text evidence="14 15">Cofactor biosynthesis; adenosylcobalamin biosynthesis; precorrin-2 from uroporphyrinogen III: step 1/1.</text>
</comment>
<feature type="domain" description="Sirohaem synthase dimerisation" evidence="19">
    <location>
        <begin position="150"/>
        <end position="207"/>
    </location>
</feature>
<gene>
    <name evidence="21" type="primary">cobA</name>
    <name evidence="15" type="synonym">cysG</name>
    <name evidence="21" type="ORF">JDN41_10845</name>
</gene>
<dbReference type="Gene3D" id="3.30.160.110">
    <property type="entry name" value="Siroheme synthase, domain 2"/>
    <property type="match status" value="1"/>
</dbReference>
<dbReference type="PIRSF" id="PIRSF036426">
    <property type="entry name" value="Sirohaem_synth"/>
    <property type="match status" value="1"/>
</dbReference>
<dbReference type="GO" id="GO:0009236">
    <property type="term" value="P:cobalamin biosynthetic process"/>
    <property type="evidence" value="ECO:0007669"/>
    <property type="project" value="UniProtKB-UniRule"/>
</dbReference>
<dbReference type="GO" id="GO:0004851">
    <property type="term" value="F:uroporphyrin-III C-methyltransferase activity"/>
    <property type="evidence" value="ECO:0007669"/>
    <property type="project" value="UniProtKB-UniRule"/>
</dbReference>
<dbReference type="Pfam" id="PF00590">
    <property type="entry name" value="TP_methylase"/>
    <property type="match status" value="1"/>
</dbReference>
<name>A0A8I1GBJ4_9HYPH</name>
<evidence type="ECO:0000256" key="7">
    <source>
        <dbReference type="ARBA" id="ARBA00023002"/>
    </source>
</evidence>
<evidence type="ECO:0000256" key="14">
    <source>
        <dbReference type="ARBA" id="ARBA00060548"/>
    </source>
</evidence>
<dbReference type="UniPathway" id="UPA00262">
    <property type="reaction ID" value="UER00211"/>
</dbReference>
<comment type="similarity">
    <text evidence="2 17">Belongs to the precorrin methyltransferase family.</text>
</comment>
<evidence type="ECO:0000256" key="17">
    <source>
        <dbReference type="RuleBase" id="RU003960"/>
    </source>
</evidence>
<feature type="binding site" evidence="15">
    <location>
        <position position="387"/>
    </location>
    <ligand>
        <name>S-adenosyl-L-methionine</name>
        <dbReference type="ChEBI" id="CHEBI:59789"/>
    </ligand>
</feature>
<keyword evidence="22" id="KW-1185">Reference proteome</keyword>
<dbReference type="InterPro" id="IPR000878">
    <property type="entry name" value="4pyrrol_Mease"/>
</dbReference>
<dbReference type="Gene3D" id="1.10.8.210">
    <property type="entry name" value="Sirohaem synthase, dimerisation domain"/>
    <property type="match status" value="1"/>
</dbReference>
<feature type="binding site" evidence="15">
    <location>
        <begin position="22"/>
        <end position="23"/>
    </location>
    <ligand>
        <name>NAD(+)</name>
        <dbReference type="ChEBI" id="CHEBI:57540"/>
    </ligand>
</feature>
<evidence type="ECO:0000256" key="4">
    <source>
        <dbReference type="ARBA" id="ARBA00022603"/>
    </source>
</evidence>
<evidence type="ECO:0000256" key="3">
    <source>
        <dbReference type="ARBA" id="ARBA00022573"/>
    </source>
</evidence>
<evidence type="ECO:0000256" key="2">
    <source>
        <dbReference type="ARBA" id="ARBA00005879"/>
    </source>
</evidence>
<evidence type="ECO:0000256" key="15">
    <source>
        <dbReference type="HAMAP-Rule" id="MF_01646"/>
    </source>
</evidence>
<comment type="catalytic activity">
    <reaction evidence="15">
        <text>siroheme + 2 H(+) = sirohydrochlorin + Fe(2+)</text>
        <dbReference type="Rhea" id="RHEA:24360"/>
        <dbReference type="ChEBI" id="CHEBI:15378"/>
        <dbReference type="ChEBI" id="CHEBI:29033"/>
        <dbReference type="ChEBI" id="CHEBI:58351"/>
        <dbReference type="ChEBI" id="CHEBI:60052"/>
        <dbReference type="EC" id="4.99.1.4"/>
    </reaction>
</comment>
<comment type="pathway">
    <text evidence="15">Cofactor biosynthesis; adenosylcobalamin biosynthesis; sirohydrochlorin from precorrin-2: step 1/1.</text>
</comment>
<proteinExistence type="inferred from homology"/>
<comment type="catalytic activity">
    <reaction evidence="15">
        <text>uroporphyrinogen III + 2 S-adenosyl-L-methionine = precorrin-2 + 2 S-adenosyl-L-homocysteine + H(+)</text>
        <dbReference type="Rhea" id="RHEA:32459"/>
        <dbReference type="ChEBI" id="CHEBI:15378"/>
        <dbReference type="ChEBI" id="CHEBI:57308"/>
        <dbReference type="ChEBI" id="CHEBI:57856"/>
        <dbReference type="ChEBI" id="CHEBI:58827"/>
        <dbReference type="ChEBI" id="CHEBI:59789"/>
        <dbReference type="EC" id="2.1.1.107"/>
    </reaction>
</comment>
<feature type="binding site" evidence="15">
    <location>
        <begin position="305"/>
        <end position="307"/>
    </location>
    <ligand>
        <name>S-adenosyl-L-methionine</name>
        <dbReference type="ChEBI" id="CHEBI:59789"/>
    </ligand>
</feature>
<feature type="active site" description="Proton acceptor" evidence="15 16">
    <location>
        <position position="252"/>
    </location>
</feature>
<comment type="caution">
    <text evidence="21">The sequence shown here is derived from an EMBL/GenBank/DDBJ whole genome shotgun (WGS) entry which is preliminary data.</text>
</comment>
<evidence type="ECO:0000256" key="16">
    <source>
        <dbReference type="PIRSR" id="PIRSR036426-1"/>
    </source>
</evidence>
<comment type="pathway">
    <text evidence="1 15">Porphyrin-containing compound metabolism; siroheme biosynthesis; sirohydrochlorin from precorrin-2: step 1/1.</text>
</comment>
<dbReference type="InterPro" id="IPR050161">
    <property type="entry name" value="Siro_Cobalamin_biosynth"/>
</dbReference>
<dbReference type="InterPro" id="IPR006367">
    <property type="entry name" value="Sirohaem_synthase_N"/>
</dbReference>
<dbReference type="Gene3D" id="3.40.50.720">
    <property type="entry name" value="NAD(P)-binding Rossmann-like Domain"/>
    <property type="match status" value="1"/>
</dbReference>
<comment type="caution">
    <text evidence="15">Lacks conserved residue(s) required for the propagation of feature annotation.</text>
</comment>
<dbReference type="NCBIfam" id="TIGR01470">
    <property type="entry name" value="cysG_Nterm"/>
    <property type="match status" value="1"/>
</dbReference>
<reference evidence="21 22" key="1">
    <citation type="submission" date="2020-12" db="EMBL/GenBank/DDBJ databases">
        <title>Revised draft genomes of Rhodomicrobium vannielii ATCC 17100 and Rhodomicrobium udaipurense JA643.</title>
        <authorList>
            <person name="Conners E.M."/>
            <person name="Davenport E.J."/>
            <person name="Bose A."/>
        </authorList>
    </citation>
    <scope>NUCLEOTIDE SEQUENCE [LARGE SCALE GENOMIC DNA]</scope>
    <source>
        <strain evidence="21 22">JA643</strain>
    </source>
</reference>
<dbReference type="InterPro" id="IPR012409">
    <property type="entry name" value="Sirohaem_synth"/>
</dbReference>
<evidence type="ECO:0000313" key="22">
    <source>
        <dbReference type="Proteomes" id="UP000623250"/>
    </source>
</evidence>
<sequence>MEQLPIFFQIKGKPVAVAGGGTVAARRAELALRAGARVSVYSETLSDDFCAISLHDGFRHVARAPTLSDIQNCVLMFSATGDAEADREASRLARQAGVPINVADAPDQCDFIMPSVVDRDPLVIAISTGGASPVFARMIRARLESVIPSAYGRLVSLVGAYRDKLGAALKEPAERRRFWERVLEGRVADRFLAGHEAEARVELERALANAADGAASQQLGEVYIVGAGPGDPDLLTFRALRLMQRADVVLYDRLLPHGILNLVRREAEHIYVGKLPDDHIIPQEEITARLIDFARQGKHVLRLKGGDPFMFGRGGEEVEVLAAAGIPVQVVPGVTAATGCAAYAGIPLTHRDHAQACVFLTGHSKGDGLSLDWSALVQPRQTVVIFMGLGKLDSLMKEFVAKGGDPKLPVAIVDNGTRPNQRVVTGTVETIAGLAAQSELQGPAIIILGTVVTLRDKLASETAPGAAGSFANEAGLSSIQSPV</sequence>
<dbReference type="UniPathway" id="UPA00148">
    <property type="reaction ID" value="UER00211"/>
</dbReference>
<evidence type="ECO:0000256" key="12">
    <source>
        <dbReference type="ARBA" id="ARBA00025705"/>
    </source>
</evidence>
<feature type="binding site" evidence="15">
    <location>
        <position position="229"/>
    </location>
    <ligand>
        <name>S-adenosyl-L-methionine</name>
        <dbReference type="ChEBI" id="CHEBI:59789"/>
    </ligand>
</feature>
<evidence type="ECO:0000256" key="11">
    <source>
        <dbReference type="ARBA" id="ARBA00023268"/>
    </source>
</evidence>
<evidence type="ECO:0000313" key="21">
    <source>
        <dbReference type="EMBL" id="MBJ7544052.1"/>
    </source>
</evidence>
<comment type="catalytic activity">
    <reaction evidence="13 15">
        <text>precorrin-2 + NAD(+) = sirohydrochlorin + NADH + 2 H(+)</text>
        <dbReference type="Rhea" id="RHEA:15613"/>
        <dbReference type="ChEBI" id="CHEBI:15378"/>
        <dbReference type="ChEBI" id="CHEBI:57540"/>
        <dbReference type="ChEBI" id="CHEBI:57945"/>
        <dbReference type="ChEBI" id="CHEBI:58351"/>
        <dbReference type="ChEBI" id="CHEBI:58827"/>
        <dbReference type="EC" id="1.3.1.76"/>
    </reaction>
</comment>
<dbReference type="AlphaFoldDB" id="A0A8I1GBJ4"/>
<evidence type="ECO:0000259" key="18">
    <source>
        <dbReference type="Pfam" id="PF00590"/>
    </source>
</evidence>
<dbReference type="GO" id="GO:0043115">
    <property type="term" value="F:precorrin-2 dehydrogenase activity"/>
    <property type="evidence" value="ECO:0007669"/>
    <property type="project" value="UniProtKB-UniRule"/>
</dbReference>
<keyword evidence="8 15" id="KW-0520">NAD</keyword>
<dbReference type="Pfam" id="PF14824">
    <property type="entry name" value="Sirohm_synth_M"/>
    <property type="match status" value="1"/>
</dbReference>
<organism evidence="21 22">
    <name type="scientific">Rhodomicrobium udaipurense</name>
    <dbReference type="NCBI Taxonomy" id="1202716"/>
    <lineage>
        <taxon>Bacteria</taxon>
        <taxon>Pseudomonadati</taxon>
        <taxon>Pseudomonadota</taxon>
        <taxon>Alphaproteobacteria</taxon>
        <taxon>Hyphomicrobiales</taxon>
        <taxon>Hyphomicrobiaceae</taxon>
        <taxon>Rhodomicrobium</taxon>
    </lineage>
</organism>
<dbReference type="Gene3D" id="3.30.950.10">
    <property type="entry name" value="Methyltransferase, Cobalt-precorrin-4 Transmethylase, Domain 2"/>
    <property type="match status" value="1"/>
</dbReference>
<dbReference type="EC" id="1.3.1.76" evidence="15"/>
<evidence type="ECO:0000256" key="8">
    <source>
        <dbReference type="ARBA" id="ARBA00023027"/>
    </source>
</evidence>
<keyword evidence="10 15" id="KW-0627">Porphyrin biosynthesis</keyword>
<keyword evidence="5 15" id="KW-0808">Transferase</keyword>
<dbReference type="InterPro" id="IPR019478">
    <property type="entry name" value="Sirohaem_synthase_dimer_dom"/>
</dbReference>
<dbReference type="FunFam" id="3.30.950.10:FF:000001">
    <property type="entry name" value="Siroheme synthase"/>
    <property type="match status" value="1"/>
</dbReference>
<accession>A0A8I1GBJ4</accession>
<evidence type="ECO:0000259" key="19">
    <source>
        <dbReference type="Pfam" id="PF10414"/>
    </source>
</evidence>
<dbReference type="PANTHER" id="PTHR45790">
    <property type="entry name" value="SIROHEME SYNTHASE-RELATED"/>
    <property type="match status" value="1"/>
</dbReference>
<dbReference type="Gene3D" id="3.40.1010.10">
    <property type="entry name" value="Cobalt-precorrin-4 Transmethylase, Domain 1"/>
    <property type="match status" value="1"/>
</dbReference>
<dbReference type="SUPFAM" id="SSF51735">
    <property type="entry name" value="NAD(P)-binding Rossmann-fold domains"/>
    <property type="match status" value="1"/>
</dbReference>
<dbReference type="NCBIfam" id="NF007922">
    <property type="entry name" value="PRK10637.1"/>
    <property type="match status" value="1"/>
</dbReference>
<dbReference type="RefSeq" id="WP_037241670.1">
    <property type="nucleotide sequence ID" value="NZ_JAEMUK010000026.1"/>
</dbReference>
<dbReference type="Pfam" id="PF10414">
    <property type="entry name" value="CysG_dimeriser"/>
    <property type="match status" value="1"/>
</dbReference>
<comment type="pathway">
    <text evidence="12 15">Porphyrin-containing compound metabolism; siroheme biosynthesis; precorrin-2 from uroporphyrinogen III: step 1/1.</text>
</comment>
<keyword evidence="9 15" id="KW-0456">Lyase</keyword>
<comment type="similarity">
    <text evidence="15">In the C-terminal section; belongs to the precorrin methyltransferase family.</text>
</comment>
<dbReference type="FunFam" id="3.40.1010.10:FF:000001">
    <property type="entry name" value="Siroheme synthase"/>
    <property type="match status" value="1"/>
</dbReference>
<dbReference type="InterPro" id="IPR003043">
    <property type="entry name" value="Uropor_MeTrfase_CS"/>
</dbReference>
<dbReference type="InterPro" id="IPR035996">
    <property type="entry name" value="4pyrrol_Methylase_sf"/>
</dbReference>
<evidence type="ECO:0000256" key="9">
    <source>
        <dbReference type="ARBA" id="ARBA00023239"/>
    </source>
</evidence>
<dbReference type="InterPro" id="IPR014776">
    <property type="entry name" value="4pyrrole_Mease_sub2"/>
</dbReference>
<feature type="active site" description="Proton donor" evidence="15 16">
    <location>
        <position position="274"/>
    </location>
</feature>
<dbReference type="Proteomes" id="UP000623250">
    <property type="component" value="Unassembled WGS sequence"/>
</dbReference>
<dbReference type="InterPro" id="IPR037115">
    <property type="entry name" value="Sirohaem_synt_dimer_dom_sf"/>
</dbReference>
<protein>
    <recommendedName>
        <fullName evidence="15">Siroheme synthase</fullName>
    </recommendedName>
    <domain>
        <recommendedName>
            <fullName evidence="15">Uroporphyrinogen-III C-methyltransferase</fullName>
            <shortName evidence="15">Urogen III methylase</shortName>
            <ecNumber evidence="15">2.1.1.107</ecNumber>
        </recommendedName>
        <alternativeName>
            <fullName evidence="15">SUMT</fullName>
        </alternativeName>
        <alternativeName>
            <fullName evidence="15">Uroporphyrinogen III methylase</fullName>
            <shortName evidence="15">UROM</shortName>
        </alternativeName>
    </domain>
    <domain>
        <recommendedName>
            <fullName evidence="15">Precorrin-2 dehydrogenase</fullName>
            <ecNumber evidence="15">1.3.1.76</ecNumber>
        </recommendedName>
    </domain>
    <domain>
        <recommendedName>
            <fullName evidence="15">Sirohydrochlorin ferrochelatase</fullName>
            <ecNumber evidence="15">4.99.1.4</ecNumber>
        </recommendedName>
    </domain>
</protein>
<feature type="region of interest" description="Uroporphyrinogen-III C-methyltransferase" evidence="15">
    <location>
        <begin position="220"/>
        <end position="483"/>
    </location>
</feature>
<feature type="region of interest" description="Precorrin-2 dehydrogenase / sirohydrochlorin ferrochelatase" evidence="15">
    <location>
        <begin position="1"/>
        <end position="203"/>
    </location>
</feature>
<dbReference type="GO" id="GO:0032259">
    <property type="term" value="P:methylation"/>
    <property type="evidence" value="ECO:0007669"/>
    <property type="project" value="UniProtKB-KW"/>
</dbReference>
<evidence type="ECO:0000256" key="10">
    <source>
        <dbReference type="ARBA" id="ARBA00023244"/>
    </source>
</evidence>
<keyword evidence="11 15" id="KW-0511">Multifunctional enzyme</keyword>
<dbReference type="NCBIfam" id="TIGR01469">
    <property type="entry name" value="cobA_cysG_Cterm"/>
    <property type="match status" value="1"/>
</dbReference>
<dbReference type="InterPro" id="IPR028281">
    <property type="entry name" value="Sirohaem_synthase_central"/>
</dbReference>
<dbReference type="HAMAP" id="MF_01646">
    <property type="entry name" value="Siroheme_synth"/>
    <property type="match status" value="1"/>
</dbReference>
<keyword evidence="7 15" id="KW-0560">Oxidoreductase</keyword>
<dbReference type="Pfam" id="PF13241">
    <property type="entry name" value="NAD_binding_7"/>
    <property type="match status" value="1"/>
</dbReference>
<dbReference type="GO" id="GO:0019354">
    <property type="term" value="P:siroheme biosynthetic process"/>
    <property type="evidence" value="ECO:0007669"/>
    <property type="project" value="UniProtKB-UniRule"/>
</dbReference>
<dbReference type="GO" id="GO:0051287">
    <property type="term" value="F:NAD binding"/>
    <property type="evidence" value="ECO:0007669"/>
    <property type="project" value="InterPro"/>
</dbReference>
<comment type="function">
    <text evidence="15">Multifunctional enzyme that catalyzes the SAM-dependent methylations of uroporphyrinogen III at position C-2 and C-7 to form precorrin-2 via precorrin-1. Then it catalyzes the NAD-dependent ring dehydrogenation of precorrin-2 to yield sirohydrochlorin. Finally, it catalyzes the ferrochelation of sirohydrochlorin to yield siroheme.</text>
</comment>
<dbReference type="CDD" id="cd11642">
    <property type="entry name" value="SUMT"/>
    <property type="match status" value="1"/>
</dbReference>
<dbReference type="PROSITE" id="PS00840">
    <property type="entry name" value="SUMT_2"/>
    <property type="match status" value="1"/>
</dbReference>
<comment type="similarity">
    <text evidence="15">In the N-terminal section; belongs to the precorrin-2 dehydrogenase / sirohydrochlorin ferrochelatase family.</text>
</comment>
<keyword evidence="3 15" id="KW-0169">Cobalamin biosynthesis</keyword>
<evidence type="ECO:0000259" key="20">
    <source>
        <dbReference type="Pfam" id="PF14824"/>
    </source>
</evidence>
<dbReference type="SUPFAM" id="SSF75615">
    <property type="entry name" value="Siroheme synthase middle domains-like"/>
    <property type="match status" value="1"/>
</dbReference>
<evidence type="ECO:0000256" key="1">
    <source>
        <dbReference type="ARBA" id="ARBA00005010"/>
    </source>
</evidence>
<dbReference type="SUPFAM" id="SSF53790">
    <property type="entry name" value="Tetrapyrrole methylase"/>
    <property type="match status" value="1"/>
</dbReference>
<dbReference type="InterPro" id="IPR006366">
    <property type="entry name" value="CobA/CysG_C"/>
</dbReference>
<dbReference type="GO" id="GO:0051266">
    <property type="term" value="F:sirohydrochlorin ferrochelatase activity"/>
    <property type="evidence" value="ECO:0007669"/>
    <property type="project" value="UniProtKB-EC"/>
</dbReference>
<dbReference type="EC" id="4.99.1.4" evidence="15"/>
<dbReference type="EMBL" id="JAEMUK010000026">
    <property type="protein sequence ID" value="MBJ7544052.1"/>
    <property type="molecule type" value="Genomic_DNA"/>
</dbReference>
<evidence type="ECO:0000256" key="13">
    <source>
        <dbReference type="ARBA" id="ARBA00047561"/>
    </source>
</evidence>
<evidence type="ECO:0000256" key="6">
    <source>
        <dbReference type="ARBA" id="ARBA00022691"/>
    </source>
</evidence>
<feature type="binding site" evidence="15">
    <location>
        <begin position="335"/>
        <end position="336"/>
    </location>
    <ligand>
        <name>S-adenosyl-L-methionine</name>
        <dbReference type="ChEBI" id="CHEBI:59789"/>
    </ligand>
</feature>
<keyword evidence="6 15" id="KW-0949">S-adenosyl-L-methionine</keyword>
<dbReference type="PANTHER" id="PTHR45790:SF1">
    <property type="entry name" value="SIROHEME SYNTHASE"/>
    <property type="match status" value="1"/>
</dbReference>
<feature type="domain" description="Tetrapyrrole methylase" evidence="18">
    <location>
        <begin position="222"/>
        <end position="431"/>
    </location>
</feature>
<comment type="pathway">
    <text evidence="15">Porphyrin-containing compound metabolism; siroheme biosynthesis; siroheme from sirohydrochlorin: step 1/1.</text>
</comment>
<feature type="binding site" evidence="15">
    <location>
        <position position="416"/>
    </location>
    <ligand>
        <name>S-adenosyl-L-methionine</name>
        <dbReference type="ChEBI" id="CHEBI:59789"/>
    </ligand>
</feature>
<keyword evidence="4 15" id="KW-0489">Methyltransferase</keyword>
<evidence type="ECO:0000256" key="5">
    <source>
        <dbReference type="ARBA" id="ARBA00022679"/>
    </source>
</evidence>
<feature type="domain" description="Siroheme synthase central" evidence="20">
    <location>
        <begin position="119"/>
        <end position="145"/>
    </location>
</feature>
<feature type="binding site" evidence="15">
    <location>
        <begin position="43"/>
        <end position="44"/>
    </location>
    <ligand>
        <name>NAD(+)</name>
        <dbReference type="ChEBI" id="CHEBI:57540"/>
    </ligand>
</feature>
<dbReference type="NCBIfam" id="NF004790">
    <property type="entry name" value="PRK06136.1"/>
    <property type="match status" value="1"/>
</dbReference>
<dbReference type="EC" id="2.1.1.107" evidence="15"/>